<dbReference type="AlphaFoldDB" id="A0A5B7GCE7"/>
<feature type="region of interest" description="Disordered" evidence="1">
    <location>
        <begin position="31"/>
        <end position="85"/>
    </location>
</feature>
<evidence type="ECO:0000313" key="3">
    <source>
        <dbReference type="Proteomes" id="UP000324222"/>
    </source>
</evidence>
<dbReference type="Proteomes" id="UP000324222">
    <property type="component" value="Unassembled WGS sequence"/>
</dbReference>
<sequence length="140" mass="15890">MTARPPWRPKGGFHLDLCWWHPCGRHIPQQSAGEGQFTSPARNLTAEGRGVVEERQHHTRSTEHPSSQYGVTRPPAPGDANPSRLGADSCFQGEHWCLSLPCPGGVVRRGPWPGTRCTRDWMRRGRDWQHMLRERSANTY</sequence>
<feature type="compositionally biased region" description="Polar residues" evidence="1">
    <location>
        <begin position="31"/>
        <end position="42"/>
    </location>
</feature>
<accession>A0A5B7GCE7</accession>
<reference evidence="2 3" key="1">
    <citation type="submission" date="2019-05" db="EMBL/GenBank/DDBJ databases">
        <title>Another draft genome of Portunus trituberculatus and its Hox gene families provides insights of decapod evolution.</title>
        <authorList>
            <person name="Jeong J.-H."/>
            <person name="Song I."/>
            <person name="Kim S."/>
            <person name="Choi T."/>
            <person name="Kim D."/>
            <person name="Ryu S."/>
            <person name="Kim W."/>
        </authorList>
    </citation>
    <scope>NUCLEOTIDE SEQUENCE [LARGE SCALE GENOMIC DNA]</scope>
    <source>
        <tissue evidence="2">Muscle</tissue>
    </source>
</reference>
<name>A0A5B7GCE7_PORTR</name>
<gene>
    <name evidence="2" type="ORF">E2C01_048966</name>
</gene>
<feature type="compositionally biased region" description="Basic and acidic residues" evidence="1">
    <location>
        <begin position="50"/>
        <end position="63"/>
    </location>
</feature>
<organism evidence="2 3">
    <name type="scientific">Portunus trituberculatus</name>
    <name type="common">Swimming crab</name>
    <name type="synonym">Neptunus trituberculatus</name>
    <dbReference type="NCBI Taxonomy" id="210409"/>
    <lineage>
        <taxon>Eukaryota</taxon>
        <taxon>Metazoa</taxon>
        <taxon>Ecdysozoa</taxon>
        <taxon>Arthropoda</taxon>
        <taxon>Crustacea</taxon>
        <taxon>Multicrustacea</taxon>
        <taxon>Malacostraca</taxon>
        <taxon>Eumalacostraca</taxon>
        <taxon>Eucarida</taxon>
        <taxon>Decapoda</taxon>
        <taxon>Pleocyemata</taxon>
        <taxon>Brachyura</taxon>
        <taxon>Eubrachyura</taxon>
        <taxon>Portunoidea</taxon>
        <taxon>Portunidae</taxon>
        <taxon>Portuninae</taxon>
        <taxon>Portunus</taxon>
    </lineage>
</organism>
<dbReference type="EMBL" id="VSRR010012839">
    <property type="protein sequence ID" value="MPC55035.1"/>
    <property type="molecule type" value="Genomic_DNA"/>
</dbReference>
<comment type="caution">
    <text evidence="2">The sequence shown here is derived from an EMBL/GenBank/DDBJ whole genome shotgun (WGS) entry which is preliminary data.</text>
</comment>
<evidence type="ECO:0000256" key="1">
    <source>
        <dbReference type="SAM" id="MobiDB-lite"/>
    </source>
</evidence>
<evidence type="ECO:0000313" key="2">
    <source>
        <dbReference type="EMBL" id="MPC55035.1"/>
    </source>
</evidence>
<keyword evidence="3" id="KW-1185">Reference proteome</keyword>
<proteinExistence type="predicted"/>
<protein>
    <submittedName>
        <fullName evidence="2">Uncharacterized protein</fullName>
    </submittedName>
</protein>